<dbReference type="InterPro" id="IPR001845">
    <property type="entry name" value="HTH_ArsR_DNA-bd_dom"/>
</dbReference>
<evidence type="ECO:0000313" key="3">
    <source>
        <dbReference type="Proteomes" id="UP000034893"/>
    </source>
</evidence>
<name>A0A0G0NW73_9BACT</name>
<dbReference type="CDD" id="cd00090">
    <property type="entry name" value="HTH_ARSR"/>
    <property type="match status" value="1"/>
</dbReference>
<evidence type="ECO:0000313" key="2">
    <source>
        <dbReference type="EMBL" id="KKQ90094.1"/>
    </source>
</evidence>
<proteinExistence type="predicted"/>
<gene>
    <name evidence="2" type="ORF">UT12_C0002G0025</name>
</gene>
<dbReference type="GO" id="GO:0003700">
    <property type="term" value="F:DNA-binding transcription factor activity"/>
    <property type="evidence" value="ECO:0007669"/>
    <property type="project" value="InterPro"/>
</dbReference>
<comment type="caution">
    <text evidence="2">The sequence shown here is derived from an EMBL/GenBank/DDBJ whole genome shotgun (WGS) entry which is preliminary data.</text>
</comment>
<organism evidence="2 3">
    <name type="scientific">Candidatus Curtissbacteria bacterium GW2011_GWC2_38_9</name>
    <dbReference type="NCBI Taxonomy" id="1618414"/>
    <lineage>
        <taxon>Bacteria</taxon>
        <taxon>Candidatus Curtissiibacteriota</taxon>
    </lineage>
</organism>
<dbReference type="InterPro" id="IPR036390">
    <property type="entry name" value="WH_DNA-bd_sf"/>
</dbReference>
<dbReference type="EMBL" id="LBVP01000002">
    <property type="protein sequence ID" value="KKQ90094.1"/>
    <property type="molecule type" value="Genomic_DNA"/>
</dbReference>
<reference evidence="2 3" key="1">
    <citation type="journal article" date="2015" name="Nature">
        <title>rRNA introns, odd ribosomes, and small enigmatic genomes across a large radiation of phyla.</title>
        <authorList>
            <person name="Brown C.T."/>
            <person name="Hug L.A."/>
            <person name="Thomas B.C."/>
            <person name="Sharon I."/>
            <person name="Castelle C.J."/>
            <person name="Singh A."/>
            <person name="Wilkins M.J."/>
            <person name="Williams K.H."/>
            <person name="Banfield J.F."/>
        </authorList>
    </citation>
    <scope>NUCLEOTIDE SEQUENCE [LARGE SCALE GENOMIC DNA]</scope>
</reference>
<dbReference type="SMART" id="SM00418">
    <property type="entry name" value="HTH_ARSR"/>
    <property type="match status" value="1"/>
</dbReference>
<dbReference type="Gene3D" id="1.10.10.10">
    <property type="entry name" value="Winged helix-like DNA-binding domain superfamily/Winged helix DNA-binding domain"/>
    <property type="match status" value="1"/>
</dbReference>
<dbReference type="InterPro" id="IPR011991">
    <property type="entry name" value="ArsR-like_HTH"/>
</dbReference>
<dbReference type="Proteomes" id="UP000034893">
    <property type="component" value="Unassembled WGS sequence"/>
</dbReference>
<evidence type="ECO:0000259" key="1">
    <source>
        <dbReference type="SMART" id="SM00418"/>
    </source>
</evidence>
<sequence>MLVDILISKVRVKVLELFLGNPGQIYHVRDIVRRVDEEINAVRRELARLEKTGLLTSEWRANRRFYAIRREFIFFNELLSIINKSVGLGGAIIANKQKLGKIKYAMLSSSFVKGKPYTQNDVDLFVVGTIVLPELGAIIREEEARRAREINFTPMAEEEFNFRKNRRDPFVMGILAKPRVMLIGDEEEMVKL</sequence>
<dbReference type="InterPro" id="IPR036388">
    <property type="entry name" value="WH-like_DNA-bd_sf"/>
</dbReference>
<accession>A0A0G0NW73</accession>
<dbReference type="AlphaFoldDB" id="A0A0G0NW73"/>
<protein>
    <submittedName>
        <fullName evidence="2">Transcriptional regulator</fullName>
    </submittedName>
</protein>
<dbReference type="SUPFAM" id="SSF46785">
    <property type="entry name" value="Winged helix' DNA-binding domain"/>
    <property type="match status" value="1"/>
</dbReference>
<feature type="domain" description="HTH arsR-type" evidence="1">
    <location>
        <begin position="1"/>
        <end position="80"/>
    </location>
</feature>